<dbReference type="InterPro" id="IPR036249">
    <property type="entry name" value="Thioredoxin-like_sf"/>
</dbReference>
<comment type="subcellular location">
    <subcellularLocation>
        <location evidence="1">Cell envelope</location>
    </subcellularLocation>
</comment>
<dbReference type="Proteomes" id="UP001597467">
    <property type="component" value="Unassembled WGS sequence"/>
</dbReference>
<protein>
    <submittedName>
        <fullName evidence="6">Thioredoxin-like domain-containing protein</fullName>
    </submittedName>
</protein>
<dbReference type="InterPro" id="IPR050553">
    <property type="entry name" value="Thioredoxin_ResA/DsbE_sf"/>
</dbReference>
<gene>
    <name evidence="6" type="ORF">ACFSSB_04230</name>
</gene>
<dbReference type="SUPFAM" id="SSF52833">
    <property type="entry name" value="Thioredoxin-like"/>
    <property type="match status" value="1"/>
</dbReference>
<feature type="domain" description="Thioredoxin" evidence="5">
    <location>
        <begin position="253"/>
        <end position="390"/>
    </location>
</feature>
<name>A0ABW5JYC5_9FLAO</name>
<keyword evidence="3" id="KW-1015">Disulfide bond</keyword>
<dbReference type="InterPro" id="IPR013766">
    <property type="entry name" value="Thioredoxin_domain"/>
</dbReference>
<evidence type="ECO:0000256" key="1">
    <source>
        <dbReference type="ARBA" id="ARBA00004196"/>
    </source>
</evidence>
<evidence type="ECO:0000256" key="2">
    <source>
        <dbReference type="ARBA" id="ARBA00022748"/>
    </source>
</evidence>
<dbReference type="Pfam" id="PF00578">
    <property type="entry name" value="AhpC-TSA"/>
    <property type="match status" value="1"/>
</dbReference>
<comment type="caution">
    <text evidence="6">The sequence shown here is derived from an EMBL/GenBank/DDBJ whole genome shotgun (WGS) entry which is preliminary data.</text>
</comment>
<dbReference type="Gene3D" id="3.40.30.10">
    <property type="entry name" value="Glutaredoxin"/>
    <property type="match status" value="1"/>
</dbReference>
<evidence type="ECO:0000259" key="5">
    <source>
        <dbReference type="PROSITE" id="PS51352"/>
    </source>
</evidence>
<dbReference type="InterPro" id="IPR025380">
    <property type="entry name" value="DUF4369"/>
</dbReference>
<evidence type="ECO:0000256" key="4">
    <source>
        <dbReference type="ARBA" id="ARBA00023284"/>
    </source>
</evidence>
<dbReference type="PROSITE" id="PS51352">
    <property type="entry name" value="THIOREDOXIN_2"/>
    <property type="match status" value="1"/>
</dbReference>
<dbReference type="RefSeq" id="WP_379901303.1">
    <property type="nucleotide sequence ID" value="NZ_JBHULM010000007.1"/>
</dbReference>
<organism evidence="6 7">
    <name type="scientific">Lacinutrix gracilariae</name>
    <dbReference type="NCBI Taxonomy" id="1747198"/>
    <lineage>
        <taxon>Bacteria</taxon>
        <taxon>Pseudomonadati</taxon>
        <taxon>Bacteroidota</taxon>
        <taxon>Flavobacteriia</taxon>
        <taxon>Flavobacteriales</taxon>
        <taxon>Flavobacteriaceae</taxon>
        <taxon>Lacinutrix</taxon>
    </lineage>
</organism>
<evidence type="ECO:0000313" key="6">
    <source>
        <dbReference type="EMBL" id="MFD2541516.1"/>
    </source>
</evidence>
<dbReference type="InterPro" id="IPR000866">
    <property type="entry name" value="AhpC/TSA"/>
</dbReference>
<sequence>MRNKCSHFLVLSFILIALTSCTKEKTIKANQTTKAEEPLVENEFILRGTTFSNNLNTAYIYKVEQDTLTLMDTIYIKEKGFIFKGIAPQPEYYAIKVDESDVMYKFLVDASEINMFLHTNLFLSSTSSNSETQKVYFDYKSKMDAFDYKERELFLKYKSPQTVRKRTSILNSDLENLQIEKIAFVKQFIESNNSSNFIPFVFKENYHSFSAKSLRKLHDTLTANIKQLPAVQSLNNDIVKLEEKEAKQNIKSTEYRPIAYALSGPNTKGQTISLAALKGKVVLIDFWASWCAPCRATNPNLVQLYKQYKNEDFVILSVSEDKAEPEWLSAIQTDHLSWDTHILDKNKTIAFRYGVESIPYKILIDKQGRIASGKISGKKLENRIKELLRE</sequence>
<evidence type="ECO:0000256" key="3">
    <source>
        <dbReference type="ARBA" id="ARBA00023157"/>
    </source>
</evidence>
<dbReference type="PROSITE" id="PS51257">
    <property type="entry name" value="PROKAR_LIPOPROTEIN"/>
    <property type="match status" value="1"/>
</dbReference>
<accession>A0ABW5JYC5</accession>
<dbReference type="EMBL" id="JBHULM010000007">
    <property type="protein sequence ID" value="MFD2541516.1"/>
    <property type="molecule type" value="Genomic_DNA"/>
</dbReference>
<dbReference type="PROSITE" id="PS00194">
    <property type="entry name" value="THIOREDOXIN_1"/>
    <property type="match status" value="1"/>
</dbReference>
<evidence type="ECO:0000313" key="7">
    <source>
        <dbReference type="Proteomes" id="UP001597467"/>
    </source>
</evidence>
<dbReference type="PANTHER" id="PTHR42852:SF6">
    <property type="entry name" value="THIOL:DISULFIDE INTERCHANGE PROTEIN DSBE"/>
    <property type="match status" value="1"/>
</dbReference>
<dbReference type="CDD" id="cd02966">
    <property type="entry name" value="TlpA_like_family"/>
    <property type="match status" value="1"/>
</dbReference>
<keyword evidence="2" id="KW-0201">Cytochrome c-type biogenesis</keyword>
<proteinExistence type="predicted"/>
<reference evidence="7" key="1">
    <citation type="journal article" date="2019" name="Int. J. Syst. Evol. Microbiol.">
        <title>The Global Catalogue of Microorganisms (GCM) 10K type strain sequencing project: providing services to taxonomists for standard genome sequencing and annotation.</title>
        <authorList>
            <consortium name="The Broad Institute Genomics Platform"/>
            <consortium name="The Broad Institute Genome Sequencing Center for Infectious Disease"/>
            <person name="Wu L."/>
            <person name="Ma J."/>
        </authorList>
    </citation>
    <scope>NUCLEOTIDE SEQUENCE [LARGE SCALE GENOMIC DNA]</scope>
    <source>
        <strain evidence="7">KCTC 42808</strain>
    </source>
</reference>
<dbReference type="Pfam" id="PF14289">
    <property type="entry name" value="DUF4369"/>
    <property type="match status" value="1"/>
</dbReference>
<dbReference type="PANTHER" id="PTHR42852">
    <property type="entry name" value="THIOL:DISULFIDE INTERCHANGE PROTEIN DSBE"/>
    <property type="match status" value="1"/>
</dbReference>
<keyword evidence="4" id="KW-0676">Redox-active center</keyword>
<keyword evidence="7" id="KW-1185">Reference proteome</keyword>
<dbReference type="InterPro" id="IPR017937">
    <property type="entry name" value="Thioredoxin_CS"/>
</dbReference>